<reference evidence="2 3" key="1">
    <citation type="journal article" date="2016" name="BMC Genomics">
        <title>Comparative genomics reveals Cyclospora cayetanensis possesses coccidia-like metabolism and invasion components but unique surface antigens.</title>
        <authorList>
            <person name="Liu S."/>
            <person name="Wang L."/>
            <person name="Zheng H."/>
            <person name="Xu Z."/>
            <person name="Roellig D.M."/>
            <person name="Li N."/>
            <person name="Frace M.A."/>
            <person name="Tang K."/>
            <person name="Arrowood M.J."/>
            <person name="Moss D.M."/>
            <person name="Zhang L."/>
            <person name="Feng Y."/>
            <person name="Xiao L."/>
        </authorList>
    </citation>
    <scope>NUCLEOTIDE SEQUENCE [LARGE SCALE GENOMIC DNA]</scope>
    <source>
        <strain evidence="2 3">CHN_HEN01</strain>
    </source>
</reference>
<comment type="caution">
    <text evidence="2">The sequence shown here is derived from an EMBL/GenBank/DDBJ whole genome shotgun (WGS) entry which is preliminary data.</text>
</comment>
<dbReference type="Proteomes" id="UP000095192">
    <property type="component" value="Unassembled WGS sequence"/>
</dbReference>
<feature type="region of interest" description="Disordered" evidence="1">
    <location>
        <begin position="156"/>
        <end position="211"/>
    </location>
</feature>
<evidence type="ECO:0000313" key="3">
    <source>
        <dbReference type="Proteomes" id="UP000095192"/>
    </source>
</evidence>
<sequence>MRKGRGVQDGVDVASYDFRSFQLDEELLEDAGLAPLFPAFFAADFIRRPIIAIAGDGAPSCLLLSCFATLLQVLHVPSPRLPALRSSSEPPSTVRPSASLQQLREYPRRSTARNGIQRGQASAQGAQREMSDLALRRSLSEDGNFESEALTALSLNSLPSSQSSTMQGILASREAEGGRASPPCRGGSSPTCSSSGGSVRTAQPEGSAEEQQQLLRQEIAFNALVPQWLRQEEHPHSLRLVEVWEPEGGGGALRTAGEAESQPSSFASAVRGGLERLMRFSNWPNRDAGGGGVAAEPSCAISLRNDSAGGGAAGSPPEGGSFPQQRLGVYGQHVQPEVPPFGVAHLVHDAPPKGNLLQKLQLLTRSFCCRSRLSPAAAYPPRPSGGGSSCRASCGSTS</sequence>
<dbReference type="VEuPathDB" id="ToxoDB:cyc_06172"/>
<protein>
    <submittedName>
        <fullName evidence="2">Uncharacterized protein</fullName>
    </submittedName>
</protein>
<gene>
    <name evidence="2" type="ORF">cyc_06172</name>
</gene>
<proteinExistence type="predicted"/>
<feature type="compositionally biased region" description="Low complexity" evidence="1">
    <location>
        <begin position="389"/>
        <end position="398"/>
    </location>
</feature>
<dbReference type="VEuPathDB" id="ToxoDB:LOC113146592"/>
<feature type="compositionally biased region" description="Low complexity" evidence="1">
    <location>
        <begin position="83"/>
        <end position="92"/>
    </location>
</feature>
<organism evidence="2 3">
    <name type="scientific">Cyclospora cayetanensis</name>
    <dbReference type="NCBI Taxonomy" id="88456"/>
    <lineage>
        <taxon>Eukaryota</taxon>
        <taxon>Sar</taxon>
        <taxon>Alveolata</taxon>
        <taxon>Apicomplexa</taxon>
        <taxon>Conoidasida</taxon>
        <taxon>Coccidia</taxon>
        <taxon>Eucoccidiorida</taxon>
        <taxon>Eimeriorina</taxon>
        <taxon>Eimeriidae</taxon>
        <taxon>Cyclospora</taxon>
    </lineage>
</organism>
<accession>A0A1D3CSH4</accession>
<evidence type="ECO:0000256" key="1">
    <source>
        <dbReference type="SAM" id="MobiDB-lite"/>
    </source>
</evidence>
<feature type="region of interest" description="Disordered" evidence="1">
    <location>
        <begin position="375"/>
        <end position="398"/>
    </location>
</feature>
<feature type="compositionally biased region" description="Low complexity" evidence="1">
    <location>
        <begin position="117"/>
        <end position="128"/>
    </location>
</feature>
<name>A0A1D3CSH4_9EIME</name>
<feature type="region of interest" description="Disordered" evidence="1">
    <location>
        <begin position="83"/>
        <end position="130"/>
    </location>
</feature>
<dbReference type="InParanoid" id="A0A1D3CSH4"/>
<dbReference type="AlphaFoldDB" id="A0A1D3CSH4"/>
<feature type="compositionally biased region" description="Low complexity" evidence="1">
    <location>
        <begin position="181"/>
        <end position="198"/>
    </location>
</feature>
<evidence type="ECO:0000313" key="2">
    <source>
        <dbReference type="EMBL" id="OEH74144.1"/>
    </source>
</evidence>
<dbReference type="EMBL" id="JROU02002109">
    <property type="protein sequence ID" value="OEH74144.1"/>
    <property type="molecule type" value="Genomic_DNA"/>
</dbReference>
<keyword evidence="3" id="KW-1185">Reference proteome</keyword>